<dbReference type="Proteomes" id="UP000245119">
    <property type="component" value="Linkage Group LG1"/>
</dbReference>
<feature type="region of interest" description="Disordered" evidence="6">
    <location>
        <begin position="1"/>
        <end position="34"/>
    </location>
</feature>
<dbReference type="SUPFAM" id="SSF143575">
    <property type="entry name" value="GAS2 domain-like"/>
    <property type="match status" value="1"/>
</dbReference>
<dbReference type="InterPro" id="IPR018247">
    <property type="entry name" value="EF_Hand_1_Ca_BS"/>
</dbReference>
<feature type="region of interest" description="Disordered" evidence="6">
    <location>
        <begin position="574"/>
        <end position="707"/>
    </location>
</feature>
<evidence type="ECO:0000256" key="3">
    <source>
        <dbReference type="ARBA" id="ARBA00022837"/>
    </source>
</evidence>
<dbReference type="OrthoDB" id="2250192at2759"/>
<dbReference type="InterPro" id="IPR018159">
    <property type="entry name" value="Spectrin/alpha-actinin"/>
</dbReference>
<feature type="compositionally biased region" description="Polar residues" evidence="6">
    <location>
        <begin position="330"/>
        <end position="346"/>
    </location>
</feature>
<dbReference type="PROSITE" id="PS50222">
    <property type="entry name" value="EF_HAND_2"/>
    <property type="match status" value="2"/>
</dbReference>
<evidence type="ECO:0000256" key="6">
    <source>
        <dbReference type="SAM" id="MobiDB-lite"/>
    </source>
</evidence>
<dbReference type="AlphaFoldDB" id="A0A2T7PZ62"/>
<dbReference type="PROSITE" id="PS00018">
    <property type="entry name" value="EF_HAND_1"/>
    <property type="match status" value="1"/>
</dbReference>
<dbReference type="GO" id="GO:0005198">
    <property type="term" value="F:structural molecule activity"/>
    <property type="evidence" value="ECO:0007669"/>
    <property type="project" value="TreeGrafter"/>
</dbReference>
<dbReference type="GO" id="GO:0005737">
    <property type="term" value="C:cytoplasm"/>
    <property type="evidence" value="ECO:0007669"/>
    <property type="project" value="TreeGrafter"/>
</dbReference>
<dbReference type="EMBL" id="PZQS01000001">
    <property type="protein sequence ID" value="PVD38690.1"/>
    <property type="molecule type" value="Genomic_DNA"/>
</dbReference>
<dbReference type="Gene3D" id="1.10.238.10">
    <property type="entry name" value="EF-hand"/>
    <property type="match status" value="1"/>
</dbReference>
<dbReference type="SUPFAM" id="SSF47473">
    <property type="entry name" value="EF-hand"/>
    <property type="match status" value="1"/>
</dbReference>
<feature type="coiled-coil region" evidence="5">
    <location>
        <begin position="247"/>
        <end position="277"/>
    </location>
</feature>
<dbReference type="SUPFAM" id="SSF46966">
    <property type="entry name" value="Spectrin repeat"/>
    <property type="match status" value="3"/>
</dbReference>
<evidence type="ECO:0000259" key="7">
    <source>
        <dbReference type="PROSITE" id="PS50222"/>
    </source>
</evidence>
<dbReference type="InterPro" id="IPR003108">
    <property type="entry name" value="GAR_dom"/>
</dbReference>
<feature type="coiled-coil region" evidence="5">
    <location>
        <begin position="189"/>
        <end position="216"/>
    </location>
</feature>
<dbReference type="GO" id="GO:0008017">
    <property type="term" value="F:microtubule binding"/>
    <property type="evidence" value="ECO:0007669"/>
    <property type="project" value="InterPro"/>
</dbReference>
<feature type="compositionally biased region" description="Polar residues" evidence="6">
    <location>
        <begin position="697"/>
        <end position="707"/>
    </location>
</feature>
<evidence type="ECO:0000313" key="9">
    <source>
        <dbReference type="EMBL" id="PVD38690.1"/>
    </source>
</evidence>
<comment type="subcellular location">
    <subcellularLocation>
        <location evidence="1">Cytoplasm</location>
        <location evidence="1">Cytoskeleton</location>
    </subcellularLocation>
</comment>
<protein>
    <recommendedName>
        <fullName evidence="11">Microtubule-actin cross-linking factor 1</fullName>
    </recommendedName>
</protein>
<dbReference type="GO" id="GO:0005882">
    <property type="term" value="C:intermediate filament"/>
    <property type="evidence" value="ECO:0007669"/>
    <property type="project" value="TreeGrafter"/>
</dbReference>
<evidence type="ECO:0000259" key="8">
    <source>
        <dbReference type="PROSITE" id="PS51460"/>
    </source>
</evidence>
<sequence length="707" mass="80346">MNDDDSGGEYPFNSRSSRLSSSNVSSSGSSRSVKKETLSSAFDMESLNQNKLDEALLTSGRVSDALHSLLDWLQKAEATLSDDLPVLGDLDTVHMLIEQHRNLQQELAAREPTITTMRAPGNLSHTQHEELSRLWGNVSYLCEVRENKLTDALKLAEEFQEVVSIMREFLPEAEAQLKFRALPDDEVAILQMIEKHEKFEEDLKSHQEHVDKIKSLAEEILSSCHPNAVRFVKYYLTITQTRWDQLLERAQAKGERLREARQQLQGLAESLEDMLVTLTEYQALLATKESDPIPHDLNVVDALLKEHQEVYAELIKLSESDDFMRIMSTEAKSSNSPAQRNGSNMRLNDAGRNNPRYATLQSKWRTVSRMAIERKKKLQDAYDMLQELENFKSFDFESWRSRYLKWIQAKKFRITDFFRRQDKDGDGFLNQEEFVGGMLQSRFPTTKTELNAVFDIFDREKRGLIDYKDFVDALKPDKVRTRSSSRALSDDEVIHDAIELETSSCACRNQFRGIRIDEGKYRFGEKQKIVLVRLLNKSVMVRVGGGWIPLEEFVLNNDPCKVGSGDTTLRRSRVTSSMVNLSSNSPSLQRNPDYGSTGNLVGQRSRTPKSSVSSTGRRTPTSVTERRRTNTTQRSITPTVAFGSTVRSRPTTPNSFSTSTHSTSSMTPKRPGSATPTRQLDMDHTPRHRRLPAAPATQRTTPGHNLK</sequence>
<dbReference type="InterPro" id="IPR036534">
    <property type="entry name" value="GAR_dom_sf"/>
</dbReference>
<dbReference type="PROSITE" id="PS51460">
    <property type="entry name" value="GAR"/>
    <property type="match status" value="1"/>
</dbReference>
<keyword evidence="10" id="KW-1185">Reference proteome</keyword>
<feature type="domain" description="GAR" evidence="8">
    <location>
        <begin position="489"/>
        <end position="561"/>
    </location>
</feature>
<comment type="caution">
    <text evidence="9">The sequence shown here is derived from an EMBL/GenBank/DDBJ whole genome shotgun (WGS) entry which is preliminary data.</text>
</comment>
<keyword evidence="3" id="KW-0106">Calcium</keyword>
<dbReference type="Pfam" id="PF13499">
    <property type="entry name" value="EF-hand_7"/>
    <property type="match status" value="1"/>
</dbReference>
<dbReference type="GO" id="GO:0042060">
    <property type="term" value="P:wound healing"/>
    <property type="evidence" value="ECO:0007669"/>
    <property type="project" value="TreeGrafter"/>
</dbReference>
<dbReference type="InterPro" id="IPR002017">
    <property type="entry name" value="Spectrin_repeat"/>
</dbReference>
<feature type="compositionally biased region" description="Low complexity" evidence="6">
    <location>
        <begin position="576"/>
        <end position="588"/>
    </location>
</feature>
<dbReference type="Pfam" id="PF00435">
    <property type="entry name" value="Spectrin"/>
    <property type="match status" value="1"/>
</dbReference>
<evidence type="ECO:0000256" key="2">
    <source>
        <dbReference type="ARBA" id="ARBA00022490"/>
    </source>
</evidence>
<evidence type="ECO:0000256" key="5">
    <source>
        <dbReference type="SAM" id="Coils"/>
    </source>
</evidence>
<dbReference type="GO" id="GO:0005886">
    <property type="term" value="C:plasma membrane"/>
    <property type="evidence" value="ECO:0007669"/>
    <property type="project" value="UniProtKB-SubCell"/>
</dbReference>
<feature type="compositionally biased region" description="Polar residues" evidence="6">
    <location>
        <begin position="594"/>
        <end position="623"/>
    </location>
</feature>
<gene>
    <name evidence="9" type="ORF">C0Q70_01310</name>
</gene>
<name>A0A2T7PZ62_POMCA</name>
<dbReference type="SMART" id="SM00243">
    <property type="entry name" value="GAS2"/>
    <property type="match status" value="1"/>
</dbReference>
<dbReference type="CDD" id="cd00051">
    <property type="entry name" value="EFh"/>
    <property type="match status" value="1"/>
</dbReference>
<feature type="domain" description="EF-hand" evidence="7">
    <location>
        <begin position="409"/>
        <end position="444"/>
    </location>
</feature>
<accession>A0A2T7PZ62</accession>
<evidence type="ECO:0000313" key="10">
    <source>
        <dbReference type="Proteomes" id="UP000245119"/>
    </source>
</evidence>
<dbReference type="Gene3D" id="1.20.58.60">
    <property type="match status" value="3"/>
</dbReference>
<dbReference type="STRING" id="400727.A0A2T7PZ62"/>
<dbReference type="PANTHER" id="PTHR23169:SF23">
    <property type="entry name" value="SHORT STOP, ISOFORM H"/>
    <property type="match status" value="1"/>
</dbReference>
<feature type="domain" description="EF-hand" evidence="7">
    <location>
        <begin position="445"/>
        <end position="480"/>
    </location>
</feature>
<organism evidence="9 10">
    <name type="scientific">Pomacea canaliculata</name>
    <name type="common">Golden apple snail</name>
    <dbReference type="NCBI Taxonomy" id="400727"/>
    <lineage>
        <taxon>Eukaryota</taxon>
        <taxon>Metazoa</taxon>
        <taxon>Spiralia</taxon>
        <taxon>Lophotrochozoa</taxon>
        <taxon>Mollusca</taxon>
        <taxon>Gastropoda</taxon>
        <taxon>Caenogastropoda</taxon>
        <taxon>Architaenioglossa</taxon>
        <taxon>Ampullarioidea</taxon>
        <taxon>Ampullariidae</taxon>
        <taxon>Pomacea</taxon>
    </lineage>
</organism>
<dbReference type="SMART" id="SM00150">
    <property type="entry name" value="SPEC"/>
    <property type="match status" value="3"/>
</dbReference>
<keyword evidence="4" id="KW-0206">Cytoskeleton</keyword>
<dbReference type="InterPro" id="IPR011992">
    <property type="entry name" value="EF-hand-dom_pair"/>
</dbReference>
<feature type="region of interest" description="Disordered" evidence="6">
    <location>
        <begin position="330"/>
        <end position="354"/>
    </location>
</feature>
<dbReference type="PANTHER" id="PTHR23169">
    <property type="entry name" value="ENVOPLAKIN"/>
    <property type="match status" value="1"/>
</dbReference>
<evidence type="ECO:0000256" key="1">
    <source>
        <dbReference type="ARBA" id="ARBA00004245"/>
    </source>
</evidence>
<keyword evidence="2" id="KW-0963">Cytoplasm</keyword>
<dbReference type="GO" id="GO:0005509">
    <property type="term" value="F:calcium ion binding"/>
    <property type="evidence" value="ECO:0007669"/>
    <property type="project" value="InterPro"/>
</dbReference>
<reference evidence="9 10" key="1">
    <citation type="submission" date="2018-04" db="EMBL/GenBank/DDBJ databases">
        <title>The genome of golden apple snail Pomacea canaliculata provides insight into stress tolerance and invasive adaptation.</title>
        <authorList>
            <person name="Liu C."/>
            <person name="Liu B."/>
            <person name="Ren Y."/>
            <person name="Zhang Y."/>
            <person name="Wang H."/>
            <person name="Li S."/>
            <person name="Jiang F."/>
            <person name="Yin L."/>
            <person name="Zhang G."/>
            <person name="Qian W."/>
            <person name="Fan W."/>
        </authorList>
    </citation>
    <scope>NUCLEOTIDE SEQUENCE [LARGE SCALE GENOMIC DNA]</scope>
    <source>
        <strain evidence="9">SZHN2017</strain>
        <tissue evidence="9">Muscle</tissue>
    </source>
</reference>
<keyword evidence="5" id="KW-0175">Coiled coil</keyword>
<dbReference type="InterPro" id="IPR043197">
    <property type="entry name" value="Plakin"/>
</dbReference>
<evidence type="ECO:0008006" key="11">
    <source>
        <dbReference type="Google" id="ProtNLM"/>
    </source>
</evidence>
<dbReference type="SMART" id="SM00054">
    <property type="entry name" value="EFh"/>
    <property type="match status" value="2"/>
</dbReference>
<dbReference type="InterPro" id="IPR002048">
    <property type="entry name" value="EF_hand_dom"/>
</dbReference>
<dbReference type="Gene3D" id="3.30.920.20">
    <property type="entry name" value="Gas2-like domain"/>
    <property type="match status" value="1"/>
</dbReference>
<evidence type="ECO:0000256" key="4">
    <source>
        <dbReference type="ARBA" id="ARBA00023212"/>
    </source>
</evidence>
<feature type="compositionally biased region" description="Low complexity" evidence="6">
    <location>
        <begin position="14"/>
        <end position="31"/>
    </location>
</feature>
<feature type="compositionally biased region" description="Low complexity" evidence="6">
    <location>
        <begin position="648"/>
        <end position="668"/>
    </location>
</feature>
<dbReference type="Pfam" id="PF02187">
    <property type="entry name" value="GAS2"/>
    <property type="match status" value="1"/>
</dbReference>
<dbReference type="GO" id="GO:0045104">
    <property type="term" value="P:intermediate filament cytoskeleton organization"/>
    <property type="evidence" value="ECO:0007669"/>
    <property type="project" value="InterPro"/>
</dbReference>
<proteinExistence type="predicted"/>
<dbReference type="CDD" id="cd00176">
    <property type="entry name" value="SPEC"/>
    <property type="match status" value="1"/>
</dbReference>